<accession>A0AC34GBF7</accession>
<dbReference type="Proteomes" id="UP000887579">
    <property type="component" value="Unplaced"/>
</dbReference>
<evidence type="ECO:0000313" key="2">
    <source>
        <dbReference type="WBParaSite" id="ES5_v2.g27078.t1"/>
    </source>
</evidence>
<proteinExistence type="predicted"/>
<dbReference type="WBParaSite" id="ES5_v2.g27078.t1">
    <property type="protein sequence ID" value="ES5_v2.g27078.t1"/>
    <property type="gene ID" value="ES5_v2.g27078"/>
</dbReference>
<organism evidence="1 2">
    <name type="scientific">Panagrolaimus sp. ES5</name>
    <dbReference type="NCBI Taxonomy" id="591445"/>
    <lineage>
        <taxon>Eukaryota</taxon>
        <taxon>Metazoa</taxon>
        <taxon>Ecdysozoa</taxon>
        <taxon>Nematoda</taxon>
        <taxon>Chromadorea</taxon>
        <taxon>Rhabditida</taxon>
        <taxon>Tylenchina</taxon>
        <taxon>Panagrolaimomorpha</taxon>
        <taxon>Panagrolaimoidea</taxon>
        <taxon>Panagrolaimidae</taxon>
        <taxon>Panagrolaimus</taxon>
    </lineage>
</organism>
<evidence type="ECO:0000313" key="1">
    <source>
        <dbReference type="Proteomes" id="UP000887579"/>
    </source>
</evidence>
<reference evidence="2" key="1">
    <citation type="submission" date="2022-11" db="UniProtKB">
        <authorList>
            <consortium name="WormBaseParasite"/>
        </authorList>
    </citation>
    <scope>IDENTIFICATION</scope>
</reference>
<protein>
    <submittedName>
        <fullName evidence="2">AP180 N-terminal homology (ANTH) domain-containing protein</fullName>
    </submittedName>
</protein>
<sequence length="362" mass="40986">YEKFPGSFELPVTNISVSSQNVEKAYELAIDLLDQLEALLDVHSKIAAIMTGLHLSSLTLSGQCTYGPSVQIILDTSKIYDITCHLLFNLHSQLPSDVLDGHRTRFYKIFRQLKTVYWEAKGTNFITGQITVPKLPENSPDFLNASCMDNYHAPEANEKQQMEDDSMISAKSMIVDFSEAPTPSHPIPISLENDTKDSQIRQLQYDNSVLRQRQDTIIEEAQSRVRDYENSLQSLHAELTRTKAFAACAPRYEEEVRKLKQQLNEAQYNQRAAEEKAIKKVSSEMDSRLMIANIDIVNFKRKLENTENALLNLKRENTSFSTICISILKLLEEAGDDLHNATSITYPSHLIANALIADMELL</sequence>
<name>A0AC34GBF7_9BILA</name>